<keyword evidence="4 7" id="KW-0496">Mitochondrion</keyword>
<dbReference type="InterPro" id="IPR007980">
    <property type="entry name" value="Ribosomal_uS3m_fun"/>
</dbReference>
<comment type="similarity">
    <text evidence="2">Belongs to the universal ribosomal protein uS3 family.</text>
</comment>
<dbReference type="GO" id="GO:0005840">
    <property type="term" value="C:ribosome"/>
    <property type="evidence" value="ECO:0007669"/>
    <property type="project" value="UniProtKB-KW"/>
</dbReference>
<dbReference type="GO" id="GO:0003735">
    <property type="term" value="F:structural constituent of ribosome"/>
    <property type="evidence" value="ECO:0007669"/>
    <property type="project" value="InterPro"/>
</dbReference>
<dbReference type="RefSeq" id="YP_009348229.1">
    <property type="nucleotide sequence ID" value="NC_033907.1"/>
</dbReference>
<keyword evidence="5" id="KW-0687">Ribonucleoprotein</keyword>
<evidence type="ECO:0000256" key="1">
    <source>
        <dbReference type="ARBA" id="ARBA00004173"/>
    </source>
</evidence>
<sequence>MKNNNQKTEILKPLIFNKKINFKHKIIPLDVISNTIGPTRVFPAATKEWFNSVYAYNQSYIKNLSIADKTLSQLVKSYFNFYFNNKTLKSSKIAIRFRRLSLNKILISKAELKHTSSKVTVTLYTYNAEKIYLTLKLKNLIKAYFTSILKNLDINPSLINLLHDINVYKKEASLVDYLEELKSNLKSNLDLKVDPYMVSYLDIINEMIILSKNDKIAHKKLDQLYTESLRKNFLSKEIKEIATCKLLLNLNKSKFEDEFILKLKGIIGKLYSKEVEFNIVNLKTLYFNSDIFTEVISTKLKNRKNNLLNVLKSSLYLVKLPRVNKIKENSVKVDNFCLDHLKNLHINSNINKYNTDKDTLDQLLLDILPSSTFMSGDKDKTPLTAYNENYINTYNPLDIVFDSLKNKDMSGVRLEAKGRLSKRSTASRSVFKVKWKGSIKNLDSSYRKLSSVMLRGHAKSNVQYTVVNTKTRSGAFGLKGWISSK</sequence>
<dbReference type="EMBL" id="KY318514">
    <property type="protein sequence ID" value="APY18135.1"/>
    <property type="molecule type" value="Genomic_DNA"/>
</dbReference>
<evidence type="ECO:0000256" key="3">
    <source>
        <dbReference type="ARBA" id="ARBA00022980"/>
    </source>
</evidence>
<proteinExistence type="inferred from homology"/>
<organism evidence="7">
    <name type="scientific">Pseudogymnoascus destructans</name>
    <dbReference type="NCBI Taxonomy" id="655981"/>
    <lineage>
        <taxon>Eukaryota</taxon>
        <taxon>Fungi</taxon>
        <taxon>Dikarya</taxon>
        <taxon>Ascomycota</taxon>
        <taxon>Pezizomycotina</taxon>
        <taxon>Leotiomycetes</taxon>
        <taxon>Thelebolales</taxon>
        <taxon>Thelebolaceae</taxon>
        <taxon>Pseudogymnoascus</taxon>
    </lineage>
</organism>
<dbReference type="GO" id="GO:0006412">
    <property type="term" value="P:translation"/>
    <property type="evidence" value="ECO:0007669"/>
    <property type="project" value="InterPro"/>
</dbReference>
<dbReference type="GO" id="GO:1990904">
    <property type="term" value="C:ribonucleoprotein complex"/>
    <property type="evidence" value="ECO:0007669"/>
    <property type="project" value="UniProtKB-KW"/>
</dbReference>
<name>A0A1P8SC25_9PEZI</name>
<accession>A0A1P8SC25</accession>
<evidence type="ECO:0000256" key="5">
    <source>
        <dbReference type="ARBA" id="ARBA00023274"/>
    </source>
</evidence>
<keyword evidence="3 7" id="KW-0689">Ribosomal protein</keyword>
<dbReference type="GO" id="GO:0005739">
    <property type="term" value="C:mitochondrion"/>
    <property type="evidence" value="ECO:0007669"/>
    <property type="project" value="UniProtKB-SubCell"/>
</dbReference>
<gene>
    <name evidence="7" type="primary">rps3</name>
</gene>
<evidence type="ECO:0000256" key="4">
    <source>
        <dbReference type="ARBA" id="ARBA00023128"/>
    </source>
</evidence>
<geneLocation type="mitochondrion" evidence="7"/>
<evidence type="ECO:0000256" key="6">
    <source>
        <dbReference type="ARBA" id="ARBA00035157"/>
    </source>
</evidence>
<dbReference type="Pfam" id="PF05316">
    <property type="entry name" value="VAR1"/>
    <property type="match status" value="1"/>
</dbReference>
<evidence type="ECO:0000313" key="7">
    <source>
        <dbReference type="EMBL" id="APY18135.1"/>
    </source>
</evidence>
<dbReference type="AlphaFoldDB" id="A0A1P8SC25"/>
<comment type="subcellular location">
    <subcellularLocation>
        <location evidence="1">Mitochondrion</location>
    </subcellularLocation>
</comment>
<reference evidence="7" key="1">
    <citation type="submission" date="2016-12" db="EMBL/GenBank/DDBJ databases">
        <title>The Complete Mitochondrial Genome Sequence of the White-Nose Syndrome Fungus, Pseudogymnoascus destructans.</title>
        <authorList>
            <person name="Forsythe A.E."/>
            <person name="Xu J."/>
        </authorList>
    </citation>
    <scope>NUCLEOTIDE SEQUENCE</scope>
    <source>
        <strain evidence="7">20631-21</strain>
    </source>
</reference>
<evidence type="ECO:0000256" key="2">
    <source>
        <dbReference type="ARBA" id="ARBA00010761"/>
    </source>
</evidence>
<protein>
    <recommendedName>
        <fullName evidence="6">Small ribosomal subunit protein uS3m</fullName>
    </recommendedName>
</protein>
<dbReference type="GeneID" id="31078793"/>